<dbReference type="GO" id="GO:0016705">
    <property type="term" value="F:oxidoreductase activity, acting on paired donors, with incorporation or reduction of molecular oxygen"/>
    <property type="evidence" value="ECO:0007669"/>
    <property type="project" value="InterPro"/>
</dbReference>
<dbReference type="EMBL" id="JACBKZ010000009">
    <property type="protein sequence ID" value="KAF5942861.1"/>
    <property type="molecule type" value="Genomic_DNA"/>
</dbReference>
<dbReference type="GO" id="GO:0016125">
    <property type="term" value="P:sterol metabolic process"/>
    <property type="evidence" value="ECO:0007669"/>
    <property type="project" value="TreeGrafter"/>
</dbReference>
<organism evidence="10 11">
    <name type="scientific">Camellia sinensis</name>
    <name type="common">Tea plant</name>
    <name type="synonym">Thea sinensis</name>
    <dbReference type="NCBI Taxonomy" id="4442"/>
    <lineage>
        <taxon>Eukaryota</taxon>
        <taxon>Viridiplantae</taxon>
        <taxon>Streptophyta</taxon>
        <taxon>Embryophyta</taxon>
        <taxon>Tracheophyta</taxon>
        <taxon>Spermatophyta</taxon>
        <taxon>Magnoliopsida</taxon>
        <taxon>eudicotyledons</taxon>
        <taxon>Gunneridae</taxon>
        <taxon>Pentapetalae</taxon>
        <taxon>asterids</taxon>
        <taxon>Ericales</taxon>
        <taxon>Theaceae</taxon>
        <taxon>Camellia</taxon>
    </lineage>
</organism>
<reference evidence="10 11" key="2">
    <citation type="submission" date="2020-07" db="EMBL/GenBank/DDBJ databases">
        <title>Genome assembly of wild tea tree DASZ reveals pedigree and selection history of tea varieties.</title>
        <authorList>
            <person name="Zhang W."/>
        </authorList>
    </citation>
    <scope>NUCLEOTIDE SEQUENCE [LARGE SCALE GENOMIC DNA]</scope>
    <source>
        <strain evidence="11">cv. G240</strain>
        <tissue evidence="10">Leaf</tissue>
    </source>
</reference>
<dbReference type="GO" id="GO:0016020">
    <property type="term" value="C:membrane"/>
    <property type="evidence" value="ECO:0007669"/>
    <property type="project" value="UniProtKB-SubCell"/>
</dbReference>
<dbReference type="InterPro" id="IPR036396">
    <property type="entry name" value="Cyt_P450_sf"/>
</dbReference>
<dbReference type="SUPFAM" id="SSF48264">
    <property type="entry name" value="Cytochrome P450"/>
    <property type="match status" value="1"/>
</dbReference>
<dbReference type="GO" id="GO:0004497">
    <property type="term" value="F:monooxygenase activity"/>
    <property type="evidence" value="ECO:0007669"/>
    <property type="project" value="UniProtKB-KW"/>
</dbReference>
<proteinExistence type="inferred from homology"/>
<evidence type="ECO:0000256" key="3">
    <source>
        <dbReference type="ARBA" id="ARBA00010617"/>
    </source>
</evidence>
<comment type="cofactor">
    <cofactor evidence="1">
        <name>heme</name>
        <dbReference type="ChEBI" id="CHEBI:30413"/>
    </cofactor>
</comment>
<dbReference type="GO" id="GO:0005506">
    <property type="term" value="F:iron ion binding"/>
    <property type="evidence" value="ECO:0007669"/>
    <property type="project" value="InterPro"/>
</dbReference>
<comment type="subcellular location">
    <subcellularLocation>
        <location evidence="2">Membrane</location>
    </subcellularLocation>
</comment>
<comment type="caution">
    <text evidence="10">The sequence shown here is derived from an EMBL/GenBank/DDBJ whole genome shotgun (WGS) entry which is preliminary data.</text>
</comment>
<evidence type="ECO:0000313" key="11">
    <source>
        <dbReference type="Proteomes" id="UP000593564"/>
    </source>
</evidence>
<evidence type="ECO:0000256" key="8">
    <source>
        <dbReference type="ARBA" id="ARBA00023033"/>
    </source>
</evidence>
<keyword evidence="5" id="KW-0479">Metal-binding</keyword>
<dbReference type="Pfam" id="PF00067">
    <property type="entry name" value="p450"/>
    <property type="match status" value="1"/>
</dbReference>
<dbReference type="PANTHER" id="PTHR24286">
    <property type="entry name" value="CYTOCHROME P450 26"/>
    <property type="match status" value="1"/>
</dbReference>
<evidence type="ECO:0000256" key="5">
    <source>
        <dbReference type="ARBA" id="ARBA00022723"/>
    </source>
</evidence>
<dbReference type="InterPro" id="IPR001128">
    <property type="entry name" value="Cyt_P450"/>
</dbReference>
<keyword evidence="11" id="KW-1185">Reference proteome</keyword>
<dbReference type="PANTHER" id="PTHR24286:SF349">
    <property type="entry name" value="CYTOCHROME P450 716A1-RELATED"/>
    <property type="match status" value="1"/>
</dbReference>
<sequence>MSIPVDLPGTLFHRSIKASEYIRKEVLMRIIKQRKIALAEGKASPMQDILSHMLLTADEDGKFMKESDIADKILGLLIGGHDTASSACAFIVKYLAELPHMYQGVYKGMYVPNLTLLNLTISERVRGSRFMLEMEEQHGAK</sequence>
<evidence type="ECO:0000313" key="10">
    <source>
        <dbReference type="EMBL" id="KAF5942861.1"/>
    </source>
</evidence>
<evidence type="ECO:0000256" key="1">
    <source>
        <dbReference type="ARBA" id="ARBA00001971"/>
    </source>
</evidence>
<keyword evidence="7" id="KW-0408">Iron</keyword>
<protein>
    <recommendedName>
        <fullName evidence="12">Cytochrome P450</fullName>
    </recommendedName>
</protein>
<evidence type="ECO:0000256" key="9">
    <source>
        <dbReference type="ARBA" id="ARBA00023136"/>
    </source>
</evidence>
<evidence type="ECO:0000256" key="4">
    <source>
        <dbReference type="ARBA" id="ARBA00022617"/>
    </source>
</evidence>
<name>A0A7J7GSF6_CAMSI</name>
<keyword evidence="9" id="KW-0472">Membrane</keyword>
<accession>A0A7J7GSF6</accession>
<keyword evidence="6" id="KW-0560">Oxidoreductase</keyword>
<evidence type="ECO:0000256" key="2">
    <source>
        <dbReference type="ARBA" id="ARBA00004370"/>
    </source>
</evidence>
<dbReference type="GO" id="GO:0020037">
    <property type="term" value="F:heme binding"/>
    <property type="evidence" value="ECO:0007669"/>
    <property type="project" value="InterPro"/>
</dbReference>
<evidence type="ECO:0000256" key="7">
    <source>
        <dbReference type="ARBA" id="ARBA00023004"/>
    </source>
</evidence>
<dbReference type="AlphaFoldDB" id="A0A7J7GSF6"/>
<evidence type="ECO:0008006" key="12">
    <source>
        <dbReference type="Google" id="ProtNLM"/>
    </source>
</evidence>
<keyword evidence="4" id="KW-0349">Heme</keyword>
<dbReference type="Proteomes" id="UP000593564">
    <property type="component" value="Unassembled WGS sequence"/>
</dbReference>
<reference evidence="11" key="1">
    <citation type="journal article" date="2020" name="Nat. Commun.">
        <title>Genome assembly of wild tea tree DASZ reveals pedigree and selection history of tea varieties.</title>
        <authorList>
            <person name="Zhang W."/>
            <person name="Zhang Y."/>
            <person name="Qiu H."/>
            <person name="Guo Y."/>
            <person name="Wan H."/>
            <person name="Zhang X."/>
            <person name="Scossa F."/>
            <person name="Alseekh S."/>
            <person name="Zhang Q."/>
            <person name="Wang P."/>
            <person name="Xu L."/>
            <person name="Schmidt M.H."/>
            <person name="Jia X."/>
            <person name="Li D."/>
            <person name="Zhu A."/>
            <person name="Guo F."/>
            <person name="Chen W."/>
            <person name="Ni D."/>
            <person name="Usadel B."/>
            <person name="Fernie A.R."/>
            <person name="Wen W."/>
        </authorList>
    </citation>
    <scope>NUCLEOTIDE SEQUENCE [LARGE SCALE GENOMIC DNA]</scope>
    <source>
        <strain evidence="11">cv. G240</strain>
    </source>
</reference>
<keyword evidence="8" id="KW-0503">Monooxygenase</keyword>
<gene>
    <name evidence="10" type="ORF">HYC85_020503</name>
</gene>
<evidence type="ECO:0000256" key="6">
    <source>
        <dbReference type="ARBA" id="ARBA00023002"/>
    </source>
</evidence>
<comment type="similarity">
    <text evidence="3">Belongs to the cytochrome P450 family.</text>
</comment>
<dbReference type="Gene3D" id="1.10.630.10">
    <property type="entry name" value="Cytochrome P450"/>
    <property type="match status" value="1"/>
</dbReference>